<evidence type="ECO:0000256" key="1">
    <source>
        <dbReference type="SAM" id="Phobius"/>
    </source>
</evidence>
<protein>
    <recommendedName>
        <fullName evidence="4">Transmembrane protein 18</fullName>
    </recommendedName>
</protein>
<keyword evidence="1" id="KW-0472">Membrane</keyword>
<gene>
    <name evidence="2" type="ORF">WJX74_001825</name>
</gene>
<name>A0AAW1SEX5_9CHLO</name>
<feature type="transmembrane region" description="Helical" evidence="1">
    <location>
        <begin position="47"/>
        <end position="66"/>
    </location>
</feature>
<feature type="transmembrane region" description="Helical" evidence="1">
    <location>
        <begin position="123"/>
        <end position="143"/>
    </location>
</feature>
<reference evidence="2 3" key="1">
    <citation type="journal article" date="2024" name="Nat. Commun.">
        <title>Phylogenomics reveals the evolutionary origins of lichenization in chlorophyte algae.</title>
        <authorList>
            <person name="Puginier C."/>
            <person name="Libourel C."/>
            <person name="Otte J."/>
            <person name="Skaloud P."/>
            <person name="Haon M."/>
            <person name="Grisel S."/>
            <person name="Petersen M."/>
            <person name="Berrin J.G."/>
            <person name="Delaux P.M."/>
            <person name="Dal Grande F."/>
            <person name="Keller J."/>
        </authorList>
    </citation>
    <scope>NUCLEOTIDE SEQUENCE [LARGE SCALE GENOMIC DNA]</scope>
    <source>
        <strain evidence="2 3">SAG 2145</strain>
    </source>
</reference>
<dbReference type="AlphaFoldDB" id="A0AAW1SEX5"/>
<keyword evidence="1" id="KW-1133">Transmembrane helix</keyword>
<evidence type="ECO:0000313" key="2">
    <source>
        <dbReference type="EMBL" id="KAK9844385.1"/>
    </source>
</evidence>
<keyword evidence="1" id="KW-0812">Transmembrane</keyword>
<accession>A0AAW1SEX5</accession>
<comment type="caution">
    <text evidence="2">The sequence shown here is derived from an EMBL/GenBank/DDBJ whole genome shotgun (WGS) entry which is preliminary data.</text>
</comment>
<organism evidence="2 3">
    <name type="scientific">Apatococcus lobatus</name>
    <dbReference type="NCBI Taxonomy" id="904363"/>
    <lineage>
        <taxon>Eukaryota</taxon>
        <taxon>Viridiplantae</taxon>
        <taxon>Chlorophyta</taxon>
        <taxon>core chlorophytes</taxon>
        <taxon>Trebouxiophyceae</taxon>
        <taxon>Chlorellales</taxon>
        <taxon>Chlorellaceae</taxon>
        <taxon>Apatococcus</taxon>
    </lineage>
</organism>
<sequence>MAAALDALGDTIEGVIKGIQQKWRDSEGEPGILDSLRGFAAAVNWREPWLCSLLAAQALVLLSIFLFRRSLTFLCIVFFAAVGIVYNAERLNGLLHQHWEKFAGQPYFDAHGVFTSTVLSAPLLLDMLIILVILVLQSSQLLIKVKRKELRYNARQRHLQENPPESFPSKKTS</sequence>
<evidence type="ECO:0008006" key="4">
    <source>
        <dbReference type="Google" id="ProtNLM"/>
    </source>
</evidence>
<proteinExistence type="predicted"/>
<dbReference type="EMBL" id="JALJOS010000001">
    <property type="protein sequence ID" value="KAK9844385.1"/>
    <property type="molecule type" value="Genomic_DNA"/>
</dbReference>
<dbReference type="Proteomes" id="UP001438707">
    <property type="component" value="Unassembled WGS sequence"/>
</dbReference>
<keyword evidence="3" id="KW-1185">Reference proteome</keyword>
<evidence type="ECO:0000313" key="3">
    <source>
        <dbReference type="Proteomes" id="UP001438707"/>
    </source>
</evidence>
<dbReference type="InterPro" id="IPR026721">
    <property type="entry name" value="TMEM18"/>
</dbReference>
<feature type="transmembrane region" description="Helical" evidence="1">
    <location>
        <begin position="71"/>
        <end position="88"/>
    </location>
</feature>
<dbReference type="Pfam" id="PF14770">
    <property type="entry name" value="TMEM18"/>
    <property type="match status" value="1"/>
</dbReference>